<dbReference type="Pfam" id="PF02743">
    <property type="entry name" value="dCache_1"/>
    <property type="match status" value="1"/>
</dbReference>
<dbReference type="PANTHER" id="PTHR32089:SF112">
    <property type="entry name" value="LYSOZYME-LIKE PROTEIN-RELATED"/>
    <property type="match status" value="1"/>
</dbReference>
<name>A0A1G9J1E0_9FIRM</name>
<keyword evidence="2" id="KW-1003">Cell membrane</keyword>
<dbReference type="GO" id="GO:0007165">
    <property type="term" value="P:signal transduction"/>
    <property type="evidence" value="ECO:0007669"/>
    <property type="project" value="UniProtKB-KW"/>
</dbReference>
<dbReference type="Gene3D" id="1.10.287.950">
    <property type="entry name" value="Methyl-accepting chemotaxis protein"/>
    <property type="match status" value="1"/>
</dbReference>
<keyword evidence="7 8" id="KW-0807">Transducer</keyword>
<feature type="domain" description="Methyl-accepting transducer" evidence="10">
    <location>
        <begin position="400"/>
        <end position="636"/>
    </location>
</feature>
<keyword evidence="6 9" id="KW-0472">Membrane</keyword>
<dbReference type="EMBL" id="FNGW01000001">
    <property type="protein sequence ID" value="SDL31290.1"/>
    <property type="molecule type" value="Genomic_DNA"/>
</dbReference>
<keyword evidence="4 9" id="KW-0812">Transmembrane</keyword>
<evidence type="ECO:0000256" key="6">
    <source>
        <dbReference type="ARBA" id="ARBA00023136"/>
    </source>
</evidence>
<evidence type="ECO:0000313" key="12">
    <source>
        <dbReference type="Proteomes" id="UP000199068"/>
    </source>
</evidence>
<dbReference type="STRING" id="1121325.SAMN04515677_101468"/>
<sequence length="686" mass="76374">MRKISVKIVFAIVLCCIVTSTIITAITSINSKELIKKEAEKRVELYAKDRANVINQVLNKTVDYVDTIENLVSTTLDTTKLDKDDVYITQYANNLDSYIEKLAKEYKDALGIAIIINPEITKEAHQLIYERESLGGDLTKKNKFTKDNFKDDAPDMQWYYNPIRAKEGIWSDPHKDAHSSSMRMAYTRPIYVGDTLVGVVAVDLFFDQFKEMIEQVKVFEEGYAFLLNKDMNYIVHKDYNEGESLKDTQGISINIGKEESGIVNHKNGDDETILGYSKLKNGNVMTIAVKENDMLKELNDSLSKNIYTTIGICIVVAIIAFIIGISISKPIKYISNMIKMTSDLDLQDNTQFEKIKKCRDEVGIIGKDVIDLRDTLHTTISEIKVCSDETAIESKNLATITENIKESFSNINNTIVELSDGAQKQATEAQQGAYMLNNLANKIEKTIETTEEIKVNLDCVVQDNNNGSRAIEELGNKLETTNNIGNETNENIKVLAQKSKFIGEIVDAINAISRQTNLLALNAAVEASRAGTAGKGFAVVADEIRMLSQKTSESTRKIESIMTEISDGILSTEQNVVESNKAILEANDAMKISMEAFNNITNSFEKMTENVYELLKSIEEIDESKSSVVDSIQGISQICEESALATKQISSLIQTQTASANTVANAADKLNKITENLELNVNKFKL</sequence>
<keyword evidence="5 9" id="KW-1133">Transmembrane helix</keyword>
<protein>
    <submittedName>
        <fullName evidence="11">Methyl-accepting chemotaxis sensory transducer with Cache sensor</fullName>
    </submittedName>
</protein>
<keyword evidence="12" id="KW-1185">Reference proteome</keyword>
<gene>
    <name evidence="11" type="ORF">SAMN04515677_101468</name>
</gene>
<evidence type="ECO:0000256" key="3">
    <source>
        <dbReference type="ARBA" id="ARBA00022500"/>
    </source>
</evidence>
<dbReference type="SUPFAM" id="SSF58104">
    <property type="entry name" value="Methyl-accepting chemotaxis protein (MCP) signaling domain"/>
    <property type="match status" value="1"/>
</dbReference>
<accession>A0A1G9J1E0</accession>
<evidence type="ECO:0000256" key="9">
    <source>
        <dbReference type="SAM" id="Phobius"/>
    </source>
</evidence>
<dbReference type="AlphaFoldDB" id="A0A1G9J1E0"/>
<dbReference type="Proteomes" id="UP000199068">
    <property type="component" value="Unassembled WGS sequence"/>
</dbReference>
<dbReference type="RefSeq" id="WP_092722456.1">
    <property type="nucleotide sequence ID" value="NZ_FNGW01000001.1"/>
</dbReference>
<organism evidence="11 12">
    <name type="scientific">Romboutsia lituseburensis DSM 797</name>
    <dbReference type="NCBI Taxonomy" id="1121325"/>
    <lineage>
        <taxon>Bacteria</taxon>
        <taxon>Bacillati</taxon>
        <taxon>Bacillota</taxon>
        <taxon>Clostridia</taxon>
        <taxon>Peptostreptococcales</taxon>
        <taxon>Peptostreptococcaceae</taxon>
        <taxon>Romboutsia</taxon>
    </lineage>
</organism>
<proteinExistence type="predicted"/>
<evidence type="ECO:0000256" key="1">
    <source>
        <dbReference type="ARBA" id="ARBA00004651"/>
    </source>
</evidence>
<dbReference type="Pfam" id="PF00015">
    <property type="entry name" value="MCPsignal"/>
    <property type="match status" value="1"/>
</dbReference>
<keyword evidence="3" id="KW-0145">Chemotaxis</keyword>
<dbReference type="InterPro" id="IPR033479">
    <property type="entry name" value="dCache_1"/>
</dbReference>
<evidence type="ECO:0000256" key="4">
    <source>
        <dbReference type="ARBA" id="ARBA00022692"/>
    </source>
</evidence>
<evidence type="ECO:0000256" key="2">
    <source>
        <dbReference type="ARBA" id="ARBA00022475"/>
    </source>
</evidence>
<dbReference type="PROSITE" id="PS50111">
    <property type="entry name" value="CHEMOTAXIS_TRANSDUC_2"/>
    <property type="match status" value="1"/>
</dbReference>
<dbReference type="PANTHER" id="PTHR32089">
    <property type="entry name" value="METHYL-ACCEPTING CHEMOTAXIS PROTEIN MCPB"/>
    <property type="match status" value="1"/>
</dbReference>
<feature type="transmembrane region" description="Helical" evidence="9">
    <location>
        <begin position="306"/>
        <end position="327"/>
    </location>
</feature>
<evidence type="ECO:0000259" key="10">
    <source>
        <dbReference type="PROSITE" id="PS50111"/>
    </source>
</evidence>
<comment type="subcellular location">
    <subcellularLocation>
        <location evidence="1">Cell membrane</location>
        <topology evidence="1">Multi-pass membrane protein</topology>
    </subcellularLocation>
</comment>
<evidence type="ECO:0000256" key="5">
    <source>
        <dbReference type="ARBA" id="ARBA00022989"/>
    </source>
</evidence>
<dbReference type="Gene3D" id="3.30.450.20">
    <property type="entry name" value="PAS domain"/>
    <property type="match status" value="1"/>
</dbReference>
<dbReference type="GO" id="GO:0006935">
    <property type="term" value="P:chemotaxis"/>
    <property type="evidence" value="ECO:0007669"/>
    <property type="project" value="UniProtKB-KW"/>
</dbReference>
<evidence type="ECO:0000313" key="11">
    <source>
        <dbReference type="EMBL" id="SDL31290.1"/>
    </source>
</evidence>
<dbReference type="CDD" id="cd12912">
    <property type="entry name" value="PDC2_MCP_like"/>
    <property type="match status" value="1"/>
</dbReference>
<dbReference type="InterPro" id="IPR004089">
    <property type="entry name" value="MCPsignal_dom"/>
</dbReference>
<reference evidence="11 12" key="1">
    <citation type="submission" date="2016-10" db="EMBL/GenBank/DDBJ databases">
        <authorList>
            <person name="de Groot N.N."/>
        </authorList>
    </citation>
    <scope>NUCLEOTIDE SEQUENCE [LARGE SCALE GENOMIC DNA]</scope>
    <source>
        <strain evidence="11 12">DSM 797</strain>
    </source>
</reference>
<evidence type="ECO:0000256" key="8">
    <source>
        <dbReference type="PROSITE-ProRule" id="PRU00284"/>
    </source>
</evidence>
<dbReference type="CDD" id="cd12913">
    <property type="entry name" value="PDC1_MCP_like"/>
    <property type="match status" value="1"/>
</dbReference>
<dbReference type="SMART" id="SM00283">
    <property type="entry name" value="MA"/>
    <property type="match status" value="1"/>
</dbReference>
<evidence type="ECO:0000256" key="7">
    <source>
        <dbReference type="ARBA" id="ARBA00023224"/>
    </source>
</evidence>
<dbReference type="GO" id="GO:0005886">
    <property type="term" value="C:plasma membrane"/>
    <property type="evidence" value="ECO:0007669"/>
    <property type="project" value="UniProtKB-SubCell"/>
</dbReference>